<dbReference type="PATRIC" id="fig|1619042.3.peg.296"/>
<dbReference type="InterPro" id="IPR013029">
    <property type="entry name" value="YchF_C"/>
</dbReference>
<reference evidence="9 10" key="1">
    <citation type="journal article" date="2015" name="Nature">
        <title>rRNA introns, odd ribosomes, and small enigmatic genomes across a large radiation of phyla.</title>
        <authorList>
            <person name="Brown C.T."/>
            <person name="Hug L.A."/>
            <person name="Thomas B.C."/>
            <person name="Sharon I."/>
            <person name="Castelle C.J."/>
            <person name="Singh A."/>
            <person name="Wilkins M.J."/>
            <person name="Williams K.H."/>
            <person name="Banfield J.F."/>
        </authorList>
    </citation>
    <scope>NUCLEOTIDE SEQUENCE [LARGE SCALE GENOMIC DNA]</scope>
</reference>
<comment type="caution">
    <text evidence="9">The sequence shown here is derived from an EMBL/GenBank/DDBJ whole genome shotgun (WGS) entry which is preliminary data.</text>
</comment>
<evidence type="ECO:0000259" key="7">
    <source>
        <dbReference type="PROSITE" id="PS51710"/>
    </source>
</evidence>
<dbReference type="SUPFAM" id="SSF52540">
    <property type="entry name" value="P-loop containing nucleoside triphosphate hydrolases"/>
    <property type="match status" value="1"/>
</dbReference>
<dbReference type="InterPro" id="IPR027417">
    <property type="entry name" value="P-loop_NTPase"/>
</dbReference>
<dbReference type="NCBIfam" id="TIGR00092">
    <property type="entry name" value="redox-regulated ATPase YchF"/>
    <property type="match status" value="1"/>
</dbReference>
<keyword evidence="5" id="KW-0460">Magnesium</keyword>
<dbReference type="PANTHER" id="PTHR23305">
    <property type="entry name" value="OBG GTPASE FAMILY"/>
    <property type="match status" value="1"/>
</dbReference>
<dbReference type="InterPro" id="IPR031167">
    <property type="entry name" value="G_OBG"/>
</dbReference>
<dbReference type="GO" id="GO:0046872">
    <property type="term" value="F:metal ion binding"/>
    <property type="evidence" value="ECO:0007669"/>
    <property type="project" value="UniProtKB-KW"/>
</dbReference>
<dbReference type="InterPro" id="IPR006073">
    <property type="entry name" value="GTP-bd"/>
</dbReference>
<proteinExistence type="inferred from homology"/>
<dbReference type="InterPro" id="IPR012676">
    <property type="entry name" value="TGS-like"/>
</dbReference>
<dbReference type="GO" id="GO:0005737">
    <property type="term" value="C:cytoplasm"/>
    <property type="evidence" value="ECO:0007669"/>
    <property type="project" value="TreeGrafter"/>
</dbReference>
<evidence type="ECO:0000256" key="5">
    <source>
        <dbReference type="ARBA" id="ARBA00022842"/>
    </source>
</evidence>
<dbReference type="FunFam" id="1.10.150.300:FF:000001">
    <property type="entry name" value="Ribosome-binding ATPase YchF"/>
    <property type="match status" value="1"/>
</dbReference>
<keyword evidence="3 6" id="KW-0547">Nucleotide-binding</keyword>
<dbReference type="InterPro" id="IPR041706">
    <property type="entry name" value="YchF_N"/>
</dbReference>
<comment type="function">
    <text evidence="6">ATPase that binds to both the 70S ribosome and the 50S ribosomal subunit in a nucleotide-independent manner.</text>
</comment>
<comment type="similarity">
    <text evidence="6">Belongs to the TRAFAC class OBG-HflX-like GTPase superfamily. OBG GTPase family. YchF/OLA1 subfamily.</text>
</comment>
<protein>
    <recommendedName>
        <fullName evidence="6">Ribosome-binding ATPase YchF</fullName>
    </recommendedName>
</protein>
<dbReference type="CDD" id="cd04867">
    <property type="entry name" value="TGS_YchF_OLA1"/>
    <property type="match status" value="1"/>
</dbReference>
<comment type="cofactor">
    <cofactor evidence="1">
        <name>Mg(2+)</name>
        <dbReference type="ChEBI" id="CHEBI:18420"/>
    </cofactor>
</comment>
<evidence type="ECO:0000313" key="10">
    <source>
        <dbReference type="Proteomes" id="UP000034175"/>
    </source>
</evidence>
<dbReference type="InterPro" id="IPR023192">
    <property type="entry name" value="TGS-like_dom_sf"/>
</dbReference>
<evidence type="ECO:0000256" key="2">
    <source>
        <dbReference type="ARBA" id="ARBA00022723"/>
    </source>
</evidence>
<dbReference type="GO" id="GO:0016887">
    <property type="term" value="F:ATP hydrolysis activity"/>
    <property type="evidence" value="ECO:0007669"/>
    <property type="project" value="UniProtKB-UniRule"/>
</dbReference>
<dbReference type="HAMAP" id="MF_00944">
    <property type="entry name" value="YchF_OLA1_ATPase"/>
    <property type="match status" value="1"/>
</dbReference>
<dbReference type="GO" id="GO:0043023">
    <property type="term" value="F:ribosomal large subunit binding"/>
    <property type="evidence" value="ECO:0007669"/>
    <property type="project" value="UniProtKB-UniRule"/>
</dbReference>
<feature type="domain" description="OBG-type G" evidence="7">
    <location>
        <begin position="2"/>
        <end position="253"/>
    </location>
</feature>
<dbReference type="Pfam" id="PF06071">
    <property type="entry name" value="YchF-GTPase_C"/>
    <property type="match status" value="1"/>
</dbReference>
<dbReference type="Gene3D" id="3.10.20.30">
    <property type="match status" value="1"/>
</dbReference>
<gene>
    <name evidence="6" type="primary">ychF</name>
    <name evidence="9" type="ORF">UX39_C0006G0029</name>
</gene>
<dbReference type="GO" id="GO:0005525">
    <property type="term" value="F:GTP binding"/>
    <property type="evidence" value="ECO:0007669"/>
    <property type="project" value="InterPro"/>
</dbReference>
<dbReference type="InterPro" id="IPR004396">
    <property type="entry name" value="ATPase_YchF/OLA1"/>
</dbReference>
<dbReference type="PRINTS" id="PR00326">
    <property type="entry name" value="GTP1OBG"/>
</dbReference>
<accession>A0A0G1P2H0</accession>
<dbReference type="GO" id="GO:0005524">
    <property type="term" value="F:ATP binding"/>
    <property type="evidence" value="ECO:0007669"/>
    <property type="project" value="UniProtKB-UniRule"/>
</dbReference>
<evidence type="ECO:0000256" key="3">
    <source>
        <dbReference type="ARBA" id="ARBA00022741"/>
    </source>
</evidence>
<keyword evidence="2" id="KW-0479">Metal-binding</keyword>
<dbReference type="Pfam" id="PF01926">
    <property type="entry name" value="MMR_HSR1"/>
    <property type="match status" value="1"/>
</dbReference>
<dbReference type="PROSITE" id="PS51710">
    <property type="entry name" value="G_OBG"/>
    <property type="match status" value="1"/>
</dbReference>
<evidence type="ECO:0000313" key="9">
    <source>
        <dbReference type="EMBL" id="KKU26817.1"/>
    </source>
</evidence>
<dbReference type="InterPro" id="IPR004095">
    <property type="entry name" value="TGS"/>
</dbReference>
<dbReference type="CDD" id="cd01900">
    <property type="entry name" value="YchF"/>
    <property type="match status" value="1"/>
</dbReference>
<name>A0A0G1P2H0_9BACT</name>
<organism evidence="9 10">
    <name type="scientific">Candidatus Magasanikbacteria bacterium GW2011_GWA2_46_17</name>
    <dbReference type="NCBI Taxonomy" id="1619042"/>
    <lineage>
        <taxon>Bacteria</taxon>
        <taxon>Candidatus Magasanikiibacteriota</taxon>
    </lineage>
</organism>
<feature type="binding site" evidence="6">
    <location>
        <begin position="11"/>
        <end position="16"/>
    </location>
    <ligand>
        <name>ATP</name>
        <dbReference type="ChEBI" id="CHEBI:30616"/>
    </ligand>
</feature>
<dbReference type="Gene3D" id="1.10.150.300">
    <property type="entry name" value="TGS-like domain"/>
    <property type="match status" value="1"/>
</dbReference>
<dbReference type="Proteomes" id="UP000034175">
    <property type="component" value="Unassembled WGS sequence"/>
</dbReference>
<dbReference type="InterPro" id="IPR012675">
    <property type="entry name" value="Beta-grasp_dom_sf"/>
</dbReference>
<evidence type="ECO:0000256" key="1">
    <source>
        <dbReference type="ARBA" id="ARBA00001946"/>
    </source>
</evidence>
<sequence>MLSIGIVGLPNVGKSTLFNALTKSKQADAQNYPFCTIEPNIGVVEVPDDRLSRLAAVSKSKKIVPTAIEFVDIAGLVKGASEGEGLGNTFLSHIREVNAIAQVVRAFTDPNVTHVHNNVDPKNDSDIINLELVLADWQTVNKRLEKTEKAAKGANAKPLETERTALQKLSALLEQGKPAREGSFTEDEMPLVRELCLLTLKPMMYIVNVDESDPTARSIDRSLFGANTHVVPISAKLEAELADLSPEDAENYMKDLGITKTGLDKIILAGYELLNLVTFLTSGEPETRAWTVTRGTKGPQAAGVIHTDFIKGYIKADVTKWQDFVVCNGWNGVKEQGKMRLEGKEYIVEDGDVVYFHVAT</sequence>
<keyword evidence="4 6" id="KW-0067">ATP-binding</keyword>
<dbReference type="PROSITE" id="PS51880">
    <property type="entry name" value="TGS"/>
    <property type="match status" value="1"/>
</dbReference>
<evidence type="ECO:0000256" key="6">
    <source>
        <dbReference type="HAMAP-Rule" id="MF_00944"/>
    </source>
</evidence>
<evidence type="ECO:0000259" key="8">
    <source>
        <dbReference type="PROSITE" id="PS51880"/>
    </source>
</evidence>
<dbReference type="FunFam" id="3.10.20.30:FF:000001">
    <property type="entry name" value="Ribosome-binding ATPase YchF"/>
    <property type="match status" value="1"/>
</dbReference>
<evidence type="ECO:0000256" key="4">
    <source>
        <dbReference type="ARBA" id="ARBA00022840"/>
    </source>
</evidence>
<dbReference type="Gene3D" id="3.40.50.300">
    <property type="entry name" value="P-loop containing nucleotide triphosphate hydrolases"/>
    <property type="match status" value="1"/>
</dbReference>
<dbReference type="PIRSF" id="PIRSF006641">
    <property type="entry name" value="CHP00092"/>
    <property type="match status" value="1"/>
</dbReference>
<feature type="domain" description="TGS" evidence="8">
    <location>
        <begin position="275"/>
        <end position="358"/>
    </location>
</feature>
<dbReference type="EMBL" id="LCMA01000006">
    <property type="protein sequence ID" value="KKU26817.1"/>
    <property type="molecule type" value="Genomic_DNA"/>
</dbReference>
<dbReference type="SUPFAM" id="SSF81271">
    <property type="entry name" value="TGS-like"/>
    <property type="match status" value="1"/>
</dbReference>
<dbReference type="AlphaFoldDB" id="A0A0G1P2H0"/>
<dbReference type="PANTHER" id="PTHR23305:SF18">
    <property type="entry name" value="OBG-TYPE G DOMAIN-CONTAINING PROTEIN"/>
    <property type="match status" value="1"/>
</dbReference>